<evidence type="ECO:0000256" key="1">
    <source>
        <dbReference type="ARBA" id="ARBA00004651"/>
    </source>
</evidence>
<dbReference type="PANTHER" id="PTHR40074:SF4">
    <property type="entry name" value="INNER MEMBRANE PROTEIN YCFT"/>
    <property type="match status" value="1"/>
</dbReference>
<evidence type="ECO:0000256" key="5">
    <source>
        <dbReference type="ARBA" id="ARBA00022989"/>
    </source>
</evidence>
<dbReference type="OrthoDB" id="3265718at2"/>
<sequence>MRAPTAAPRSIAVDVARGLAVVGVVFNHTLVGLYLSDVLTVDSPLTTVNGALYLFRMASLALLLGLFVPGGIAKRGTAGYLRARLPLLLWLYLVWHLVQGVVQIGASGVRNGSTGWADLLRFWVPLAQLWFLPFLAAVTVLLPLLRPWERSSRGRIALAATVVLTVLLWGWLPSIAGLHGLALIGFVAVGSAVGLPRMRALLDGSPAVWAAAGAAGLALLIAVLQLPVEAGTLDNGGVGLPVQLTSAVGAAAGVVLLLAASALLARVPHVSRLLAYLGRHTLEIYLAHILVVATLRIVLQQGLGIDGLAVHLVLAVVLGVGLPLIAAAIAPRLRLGWLFDTPRWLRGLVAARSARGSELPALAAADVDHVPGPVADEDVERGLRDHVRREQ</sequence>
<feature type="domain" description="Acyltransferase 3" evidence="8">
    <location>
        <begin position="12"/>
        <end position="326"/>
    </location>
</feature>
<dbReference type="Proteomes" id="UP000198960">
    <property type="component" value="Unassembled WGS sequence"/>
</dbReference>
<accession>A0A1H8W565</accession>
<feature type="transmembrane region" description="Helical" evidence="7">
    <location>
        <begin position="178"/>
        <end position="195"/>
    </location>
</feature>
<feature type="transmembrane region" description="Helical" evidence="7">
    <location>
        <begin position="309"/>
        <end position="330"/>
    </location>
</feature>
<name>A0A1H8W565_9ACTN</name>
<evidence type="ECO:0000259" key="8">
    <source>
        <dbReference type="Pfam" id="PF01757"/>
    </source>
</evidence>
<evidence type="ECO:0000256" key="7">
    <source>
        <dbReference type="SAM" id="Phobius"/>
    </source>
</evidence>
<evidence type="ECO:0000313" key="9">
    <source>
        <dbReference type="EMBL" id="SEP22782.1"/>
    </source>
</evidence>
<dbReference type="PANTHER" id="PTHR40074">
    <property type="entry name" value="O-ACETYLTRANSFERASE WECH"/>
    <property type="match status" value="1"/>
</dbReference>
<proteinExistence type="inferred from homology"/>
<evidence type="ECO:0000256" key="6">
    <source>
        <dbReference type="ARBA" id="ARBA00023136"/>
    </source>
</evidence>
<gene>
    <name evidence="9" type="ORF">SAMN05660991_04084</name>
</gene>
<keyword evidence="5 7" id="KW-1133">Transmembrane helix</keyword>
<dbReference type="Pfam" id="PF01757">
    <property type="entry name" value="Acyl_transf_3"/>
    <property type="match status" value="1"/>
</dbReference>
<feature type="transmembrane region" description="Helical" evidence="7">
    <location>
        <begin position="156"/>
        <end position="172"/>
    </location>
</feature>
<keyword evidence="10" id="KW-1185">Reference proteome</keyword>
<keyword evidence="4 7" id="KW-0812">Transmembrane</keyword>
<evidence type="ECO:0000313" key="10">
    <source>
        <dbReference type="Proteomes" id="UP000198960"/>
    </source>
</evidence>
<feature type="transmembrane region" description="Helical" evidence="7">
    <location>
        <begin position="12"/>
        <end position="33"/>
    </location>
</feature>
<keyword evidence="6 7" id="KW-0472">Membrane</keyword>
<organism evidence="9 10">
    <name type="scientific">Trujillonella endophytica</name>
    <dbReference type="NCBI Taxonomy" id="673521"/>
    <lineage>
        <taxon>Bacteria</taxon>
        <taxon>Bacillati</taxon>
        <taxon>Actinomycetota</taxon>
        <taxon>Actinomycetes</taxon>
        <taxon>Geodermatophilales</taxon>
        <taxon>Geodermatophilaceae</taxon>
        <taxon>Trujillonella</taxon>
    </lineage>
</organism>
<feature type="transmembrane region" description="Helical" evidence="7">
    <location>
        <begin position="207"/>
        <end position="228"/>
    </location>
</feature>
<dbReference type="GO" id="GO:0016413">
    <property type="term" value="F:O-acetyltransferase activity"/>
    <property type="evidence" value="ECO:0007669"/>
    <property type="project" value="TreeGrafter"/>
</dbReference>
<dbReference type="STRING" id="673521.SAMN05660991_04084"/>
<feature type="transmembrane region" description="Helical" evidence="7">
    <location>
        <begin position="53"/>
        <end position="73"/>
    </location>
</feature>
<dbReference type="EMBL" id="FOEE01000016">
    <property type="protein sequence ID" value="SEP22782.1"/>
    <property type="molecule type" value="Genomic_DNA"/>
</dbReference>
<dbReference type="GO" id="GO:0009246">
    <property type="term" value="P:enterobacterial common antigen biosynthetic process"/>
    <property type="evidence" value="ECO:0007669"/>
    <property type="project" value="TreeGrafter"/>
</dbReference>
<keyword evidence="3" id="KW-1003">Cell membrane</keyword>
<comment type="subcellular location">
    <subcellularLocation>
        <location evidence="1">Cell membrane</location>
        <topology evidence="1">Multi-pass membrane protein</topology>
    </subcellularLocation>
</comment>
<dbReference type="GO" id="GO:0005886">
    <property type="term" value="C:plasma membrane"/>
    <property type="evidence" value="ECO:0007669"/>
    <property type="project" value="UniProtKB-SubCell"/>
</dbReference>
<dbReference type="RefSeq" id="WP_091948020.1">
    <property type="nucleotide sequence ID" value="NZ_FOEE01000016.1"/>
</dbReference>
<reference evidence="10" key="1">
    <citation type="submission" date="2016-10" db="EMBL/GenBank/DDBJ databases">
        <authorList>
            <person name="Varghese N."/>
            <person name="Submissions S."/>
        </authorList>
    </citation>
    <scope>NUCLEOTIDE SEQUENCE [LARGE SCALE GENOMIC DNA]</scope>
    <source>
        <strain evidence="10">DSM 45413</strain>
    </source>
</reference>
<evidence type="ECO:0000256" key="4">
    <source>
        <dbReference type="ARBA" id="ARBA00022692"/>
    </source>
</evidence>
<evidence type="ECO:0000256" key="2">
    <source>
        <dbReference type="ARBA" id="ARBA00007400"/>
    </source>
</evidence>
<dbReference type="InterPro" id="IPR002656">
    <property type="entry name" value="Acyl_transf_3_dom"/>
</dbReference>
<feature type="transmembrane region" description="Helical" evidence="7">
    <location>
        <begin position="240"/>
        <end position="264"/>
    </location>
</feature>
<feature type="transmembrane region" description="Helical" evidence="7">
    <location>
        <begin position="85"/>
        <end position="102"/>
    </location>
</feature>
<feature type="transmembrane region" description="Helical" evidence="7">
    <location>
        <begin position="284"/>
        <end position="303"/>
    </location>
</feature>
<protein>
    <submittedName>
        <fullName evidence="9">Fucose 4-O-acetylase</fullName>
    </submittedName>
</protein>
<comment type="similarity">
    <text evidence="2">Belongs to the acyltransferase 3 family.</text>
</comment>
<evidence type="ECO:0000256" key="3">
    <source>
        <dbReference type="ARBA" id="ARBA00022475"/>
    </source>
</evidence>
<feature type="transmembrane region" description="Helical" evidence="7">
    <location>
        <begin position="122"/>
        <end position="144"/>
    </location>
</feature>
<dbReference type="AlphaFoldDB" id="A0A1H8W565"/>